<keyword evidence="12" id="KW-0735">Signal-anchor</keyword>
<evidence type="ECO:0000259" key="21">
    <source>
        <dbReference type="Pfam" id="PF09258"/>
    </source>
</evidence>
<dbReference type="SUPFAM" id="SSF53448">
    <property type="entry name" value="Nucleotide-diphospho-sugar transferases"/>
    <property type="match status" value="1"/>
</dbReference>
<dbReference type="Pfam" id="PF09258">
    <property type="entry name" value="Glyco_transf_64"/>
    <property type="match status" value="1"/>
</dbReference>
<evidence type="ECO:0000256" key="3">
    <source>
        <dbReference type="ARBA" id="ARBA00004648"/>
    </source>
</evidence>
<evidence type="ECO:0000256" key="2">
    <source>
        <dbReference type="ARBA" id="ARBA00004323"/>
    </source>
</evidence>
<reference evidence="22 23" key="1">
    <citation type="journal article" date="2018" name="Nat. Ecol. Evol.">
        <title>Genomic signatures of mitonuclear coevolution across populations of Tigriopus californicus.</title>
        <authorList>
            <person name="Barreto F.S."/>
            <person name="Watson E.T."/>
            <person name="Lima T.G."/>
            <person name="Willett C.S."/>
            <person name="Edmands S."/>
            <person name="Li W."/>
            <person name="Burton R.S."/>
        </authorList>
    </citation>
    <scope>NUCLEOTIDE SEQUENCE [LARGE SCALE GENOMIC DNA]</scope>
    <source>
        <strain evidence="22 23">San Diego</strain>
    </source>
</reference>
<proteinExistence type="inferred from homology"/>
<keyword evidence="13" id="KW-1133">Transmembrane helix</keyword>
<comment type="caution">
    <text evidence="22">The sequence shown here is derived from an EMBL/GenBank/DDBJ whole genome shotgun (WGS) entry which is preliminary data.</text>
</comment>
<evidence type="ECO:0000256" key="17">
    <source>
        <dbReference type="ARBA" id="ARBA00023180"/>
    </source>
</evidence>
<dbReference type="OMA" id="NCTFWDC"/>
<keyword evidence="10" id="KW-0479">Metal-binding</keyword>
<evidence type="ECO:0000313" key="23">
    <source>
        <dbReference type="Proteomes" id="UP000318571"/>
    </source>
</evidence>
<dbReference type="EC" id="2.4.1.224" evidence="6"/>
<sequence>MGMHCLLALFLAFFFVGVTLFSWDSFLLPLLSLAHSPSLLVRLSQAPDHTLSPPYHSHATQTTCNHFTCFNVYRCRTHHQQLRVHVSRPEIFIDPQGQEVAPWTQEFIQILEAIEASPYYTPEAHEACVFVPAMDFLNENDVQVAASGAALAMGSDWDEGRNNLVFTMLPGSPPQFSPSLGVPHGRAMVAGAGLNTWSYRKGFDIALPTFSPEVQGSNRTWPAQERIWRLVSSQVNIASKTQEILHELEEDHSQDLVVLSRCFNGGKNLKTRCRSDGSQHAYPGVMGQAEFCLVVKGVRLTQSTLMDAMHLGCIPVVVVDSLVLPFSEVLDWKRFSIRLFERNLPNVMEILNAISRQKVLELQAQVQWVYARYFESITQISLTTLDILNDRLFSHKKRTYLEWNVPIHYSNPLFLTNTPPESDGFTGVILTYDRLDSLFAVMNRIADTPSLTKIVVVWNNQEVAPPPAHEWPKLAKPFEVIRTSSNVLSNRFFPYDEITTECILSIDDDIIMLTADELEFGYQVWREFPDRIVGFPSRTHIWNNATSRWKYESEWTSQISMVLTGAAFYHKYWNYLYTASPSPETKVIKAWVDQNMNCEDIAMNFLVANVTGKSPIKVTPRKKFKCSTPKCTNVDMLSGIQSHMIERSDCINMFSQLYGRMPLKTVEFRADPVLFKEKMPDKLKEFNDIGSL</sequence>
<evidence type="ECO:0000313" key="22">
    <source>
        <dbReference type="EMBL" id="TRY72016.1"/>
    </source>
</evidence>
<keyword evidence="7" id="KW-0328">Glycosyltransferase</keyword>
<dbReference type="PANTHER" id="PTHR48261:SF5">
    <property type="entry name" value="EXOSTOSIN GLYCOSYLTRANSFERASE 2"/>
    <property type="match status" value="1"/>
</dbReference>
<keyword evidence="23" id="KW-1185">Reference proteome</keyword>
<evidence type="ECO:0000256" key="11">
    <source>
        <dbReference type="ARBA" id="ARBA00022824"/>
    </source>
</evidence>
<dbReference type="GO" id="GO:0015012">
    <property type="term" value="P:heparan sulfate proteoglycan biosynthetic process"/>
    <property type="evidence" value="ECO:0007669"/>
    <property type="project" value="UniProtKB-ARBA"/>
</dbReference>
<dbReference type="PANTHER" id="PTHR48261">
    <property type="entry name" value="ACETYLGLUCOSAMINYLTRANSFERASE"/>
    <property type="match status" value="1"/>
</dbReference>
<keyword evidence="14" id="KW-0333">Golgi apparatus</keyword>
<dbReference type="GO" id="GO:0015020">
    <property type="term" value="F:glucuronosyltransferase activity"/>
    <property type="evidence" value="ECO:0007669"/>
    <property type="project" value="UniProtKB-ARBA"/>
</dbReference>
<dbReference type="InterPro" id="IPR015338">
    <property type="entry name" value="GT64_dom"/>
</dbReference>
<evidence type="ECO:0000259" key="20">
    <source>
        <dbReference type="Pfam" id="PF03016"/>
    </source>
</evidence>
<dbReference type="Pfam" id="PF03016">
    <property type="entry name" value="Exostosin_GT47"/>
    <property type="match status" value="1"/>
</dbReference>
<dbReference type="InterPro" id="IPR040911">
    <property type="entry name" value="Exostosin_GT47"/>
</dbReference>
<comment type="cofactor">
    <cofactor evidence="1">
        <name>Mn(2+)</name>
        <dbReference type="ChEBI" id="CHEBI:29035"/>
    </cofactor>
</comment>
<evidence type="ECO:0000256" key="19">
    <source>
        <dbReference type="ARBA" id="ARBA00069568"/>
    </source>
</evidence>
<evidence type="ECO:0000256" key="8">
    <source>
        <dbReference type="ARBA" id="ARBA00022679"/>
    </source>
</evidence>
<name>A0A553P2U3_TIGCA</name>
<accession>A0A553P2U3</accession>
<dbReference type="FunFam" id="3.90.550.10:FF:000035">
    <property type="entry name" value="Putative Exostosin-2"/>
    <property type="match status" value="1"/>
</dbReference>
<protein>
    <recommendedName>
        <fullName evidence="19">Exostosin-2</fullName>
        <ecNumber evidence="6">2.4.1.224</ecNumber>
    </recommendedName>
</protein>
<dbReference type="AlphaFoldDB" id="A0A553P2U3"/>
<feature type="domain" description="Glycosyl transferase 64" evidence="21">
    <location>
        <begin position="425"/>
        <end position="675"/>
    </location>
</feature>
<comment type="similarity">
    <text evidence="5">Belongs to the glycosyltransferase 47 family.</text>
</comment>
<keyword evidence="18" id="KW-0464">Manganese</keyword>
<organism evidence="22 23">
    <name type="scientific">Tigriopus californicus</name>
    <name type="common">Marine copepod</name>
    <dbReference type="NCBI Taxonomy" id="6832"/>
    <lineage>
        <taxon>Eukaryota</taxon>
        <taxon>Metazoa</taxon>
        <taxon>Ecdysozoa</taxon>
        <taxon>Arthropoda</taxon>
        <taxon>Crustacea</taxon>
        <taxon>Multicrustacea</taxon>
        <taxon>Hexanauplia</taxon>
        <taxon>Copepoda</taxon>
        <taxon>Harpacticoida</taxon>
        <taxon>Harpacticidae</taxon>
        <taxon>Tigriopus</taxon>
    </lineage>
</organism>
<dbReference type="OrthoDB" id="5954868at2759"/>
<evidence type="ECO:0000256" key="16">
    <source>
        <dbReference type="ARBA" id="ARBA00023157"/>
    </source>
</evidence>
<dbReference type="GO" id="GO:0046872">
    <property type="term" value="F:metal ion binding"/>
    <property type="evidence" value="ECO:0007669"/>
    <property type="project" value="UniProtKB-KW"/>
</dbReference>
<comment type="pathway">
    <text evidence="4">Protein modification; protein glycosylation.</text>
</comment>
<keyword evidence="8" id="KW-0808">Transferase</keyword>
<keyword evidence="9" id="KW-0812">Transmembrane</keyword>
<evidence type="ECO:0000256" key="18">
    <source>
        <dbReference type="ARBA" id="ARBA00023211"/>
    </source>
</evidence>
<evidence type="ECO:0000256" key="7">
    <source>
        <dbReference type="ARBA" id="ARBA00022676"/>
    </source>
</evidence>
<dbReference type="STRING" id="6832.A0A553P2U3"/>
<evidence type="ECO:0000256" key="12">
    <source>
        <dbReference type="ARBA" id="ARBA00022968"/>
    </source>
</evidence>
<evidence type="ECO:0000256" key="6">
    <source>
        <dbReference type="ARBA" id="ARBA00012194"/>
    </source>
</evidence>
<evidence type="ECO:0000256" key="1">
    <source>
        <dbReference type="ARBA" id="ARBA00001936"/>
    </source>
</evidence>
<keyword evidence="16" id="KW-1015">Disulfide bond</keyword>
<dbReference type="InterPro" id="IPR029044">
    <property type="entry name" value="Nucleotide-diphossugar_trans"/>
</dbReference>
<dbReference type="GO" id="GO:0050508">
    <property type="term" value="F:glucuronosyl-N-acetylglucosaminyl-proteoglycan 4-alpha-N-acetylglucosaminyltransferase activity"/>
    <property type="evidence" value="ECO:0007669"/>
    <property type="project" value="UniProtKB-EC"/>
</dbReference>
<feature type="domain" description="Exostosin GT47" evidence="20">
    <location>
        <begin position="94"/>
        <end position="354"/>
    </location>
</feature>
<keyword evidence="17" id="KW-0325">Glycoprotein</keyword>
<evidence type="ECO:0000256" key="10">
    <source>
        <dbReference type="ARBA" id="ARBA00022723"/>
    </source>
</evidence>
<evidence type="ECO:0000256" key="4">
    <source>
        <dbReference type="ARBA" id="ARBA00004922"/>
    </source>
</evidence>
<dbReference type="EMBL" id="VCGU01000008">
    <property type="protein sequence ID" value="TRY72016.1"/>
    <property type="molecule type" value="Genomic_DNA"/>
</dbReference>
<dbReference type="Proteomes" id="UP000318571">
    <property type="component" value="Chromosome 7"/>
</dbReference>
<comment type="subcellular location">
    <subcellularLocation>
        <location evidence="3">Endoplasmic reticulum membrane</location>
        <topology evidence="3">Single-pass type II membrane protein</topology>
    </subcellularLocation>
    <subcellularLocation>
        <location evidence="2">Golgi apparatus membrane</location>
        <topology evidence="2">Single-pass type II membrane protein</topology>
    </subcellularLocation>
</comment>
<evidence type="ECO:0000256" key="13">
    <source>
        <dbReference type="ARBA" id="ARBA00022989"/>
    </source>
</evidence>
<evidence type="ECO:0000256" key="14">
    <source>
        <dbReference type="ARBA" id="ARBA00023034"/>
    </source>
</evidence>
<gene>
    <name evidence="22" type="ORF">TCAL_09607</name>
</gene>
<dbReference type="InterPro" id="IPR004263">
    <property type="entry name" value="Exostosin"/>
</dbReference>
<evidence type="ECO:0000256" key="9">
    <source>
        <dbReference type="ARBA" id="ARBA00022692"/>
    </source>
</evidence>
<evidence type="ECO:0000256" key="15">
    <source>
        <dbReference type="ARBA" id="ARBA00023136"/>
    </source>
</evidence>
<keyword evidence="15" id="KW-0472">Membrane</keyword>
<dbReference type="Gene3D" id="3.90.550.10">
    <property type="entry name" value="Spore Coat Polysaccharide Biosynthesis Protein SpsA, Chain A"/>
    <property type="match status" value="1"/>
</dbReference>
<evidence type="ECO:0000256" key="5">
    <source>
        <dbReference type="ARBA" id="ARBA00010271"/>
    </source>
</evidence>
<keyword evidence="11" id="KW-0256">Endoplasmic reticulum</keyword>
<dbReference type="GO" id="GO:0000139">
    <property type="term" value="C:Golgi membrane"/>
    <property type="evidence" value="ECO:0007669"/>
    <property type="project" value="UniProtKB-SubCell"/>
</dbReference>
<dbReference type="GO" id="GO:0005789">
    <property type="term" value="C:endoplasmic reticulum membrane"/>
    <property type="evidence" value="ECO:0007669"/>
    <property type="project" value="UniProtKB-SubCell"/>
</dbReference>